<evidence type="ECO:0000313" key="1">
    <source>
        <dbReference type="EMBL" id="KYQ50011.1"/>
    </source>
</evidence>
<keyword evidence="2" id="KW-1185">Reference proteome</keyword>
<accession>A0A151WQB9</accession>
<name>A0A151WQB9_9HYME</name>
<gene>
    <name evidence="1" type="ORF">ALC60_10887</name>
</gene>
<reference evidence="1 2" key="1">
    <citation type="submission" date="2015-09" db="EMBL/GenBank/DDBJ databases">
        <title>Trachymyrmex zeteki WGS genome.</title>
        <authorList>
            <person name="Nygaard S."/>
            <person name="Hu H."/>
            <person name="Boomsma J."/>
            <person name="Zhang G."/>
        </authorList>
    </citation>
    <scope>NUCLEOTIDE SEQUENCE [LARGE SCALE GENOMIC DNA]</scope>
    <source>
        <strain evidence="1">Tzet28-1</strain>
        <tissue evidence="1">Whole body</tissue>
    </source>
</reference>
<sequence>RIWNLQLQQPWKLFATLRGRSTESANDRCRHNIIQYYPKLPDLLNSNSESRMIVCPTRIVLSSPIMSCVASVGQQQRPVRKTIPLAQHSSSFVATRIELPVVDITCNYNSYRYKSLEESLRELYGANYPPGEVVLNYIQLNTPDSRTRQGNNVGDDLLDFFNNNDTGTYSSSVSTKLETEYLNLLDHFVLRERRKALTAGKFTETLPLADKRNLELSSHVGTWSQSTLRSSVVQEKEFGSFGNQRPLKEGQRLKNEIFRNIGQTTKKKLKMPILKDIAHTIAIPCVIRWSVVTSNSQVYHPRVVDKRIMIPICLGIEYSQAGGTSRRLSSLQRVLRR</sequence>
<dbReference type="EMBL" id="KQ982843">
    <property type="protein sequence ID" value="KYQ50011.1"/>
    <property type="molecule type" value="Genomic_DNA"/>
</dbReference>
<feature type="non-terminal residue" evidence="1">
    <location>
        <position position="1"/>
    </location>
</feature>
<proteinExistence type="predicted"/>
<dbReference type="AlphaFoldDB" id="A0A151WQB9"/>
<organism evidence="1 2">
    <name type="scientific">Mycetomoellerius zeteki</name>
    <dbReference type="NCBI Taxonomy" id="64791"/>
    <lineage>
        <taxon>Eukaryota</taxon>
        <taxon>Metazoa</taxon>
        <taxon>Ecdysozoa</taxon>
        <taxon>Arthropoda</taxon>
        <taxon>Hexapoda</taxon>
        <taxon>Insecta</taxon>
        <taxon>Pterygota</taxon>
        <taxon>Neoptera</taxon>
        <taxon>Endopterygota</taxon>
        <taxon>Hymenoptera</taxon>
        <taxon>Apocrita</taxon>
        <taxon>Aculeata</taxon>
        <taxon>Formicoidea</taxon>
        <taxon>Formicidae</taxon>
        <taxon>Myrmicinae</taxon>
        <taxon>Mycetomoellerius</taxon>
    </lineage>
</organism>
<protein>
    <submittedName>
        <fullName evidence="1">Uncharacterized protein</fullName>
    </submittedName>
</protein>
<evidence type="ECO:0000313" key="2">
    <source>
        <dbReference type="Proteomes" id="UP000075809"/>
    </source>
</evidence>
<dbReference type="Proteomes" id="UP000075809">
    <property type="component" value="Unassembled WGS sequence"/>
</dbReference>